<proteinExistence type="predicted"/>
<evidence type="ECO:0000313" key="2">
    <source>
        <dbReference type="Proteomes" id="UP000680634"/>
    </source>
</evidence>
<dbReference type="EMBL" id="JAERKB010000014">
    <property type="protein sequence ID" value="MBS0970971.1"/>
    <property type="molecule type" value="Genomic_DNA"/>
</dbReference>
<keyword evidence="2" id="KW-1185">Reference proteome</keyword>
<organism evidence="1 2">
    <name type="scientific">Nissabacter archeti</name>
    <dbReference type="NCBI Taxonomy" id="1917880"/>
    <lineage>
        <taxon>Bacteria</taxon>
        <taxon>Pseudomonadati</taxon>
        <taxon>Pseudomonadota</taxon>
        <taxon>Gammaproteobacteria</taxon>
        <taxon>Enterobacterales</taxon>
        <taxon>Yersiniaceae</taxon>
        <taxon>Nissabacter</taxon>
    </lineage>
</organism>
<accession>A0ABS5JLZ1</accession>
<comment type="caution">
    <text evidence="1">The sequence shown here is derived from an EMBL/GenBank/DDBJ whole genome shotgun (WGS) entry which is preliminary data.</text>
</comment>
<name>A0ABS5JLZ1_9GAMM</name>
<dbReference type="InterPro" id="IPR008727">
    <property type="entry name" value="PAAR_motif"/>
</dbReference>
<dbReference type="Proteomes" id="UP000680634">
    <property type="component" value="Unassembled WGS sequence"/>
</dbReference>
<reference evidence="1 2" key="1">
    <citation type="submission" date="2020-12" db="EMBL/GenBank/DDBJ databases">
        <authorList>
            <person name="Mcmullen J.G."/>
        </authorList>
    </citation>
    <scope>NUCLEOTIDE SEQUENCE [LARGE SCALE GENOMIC DNA]</scope>
    <source>
        <strain evidence="1 2">JGM97</strain>
    </source>
</reference>
<protein>
    <submittedName>
        <fullName evidence="1">PAAR domain-containing protein</fullName>
    </submittedName>
</protein>
<dbReference type="Pfam" id="PF05488">
    <property type="entry name" value="PAAR_motif"/>
    <property type="match status" value="1"/>
</dbReference>
<sequence>MKRKAIWTGDTTSHGGTLHEGHAQYTYNNSNRAVLVGHKFWCPQCCCWSEFIEGCSKGNIFGAKRVMQGHRATCGATAIHTQGIHHTCECDCESAEARERTKDAESRQSARQNQEEGGYSHTFSIHHHSEKPINYLVFSEQSLLDMGSAVLSPYSGATLTKIKTGESEKVYIALQAPKPLLK</sequence>
<evidence type="ECO:0000313" key="1">
    <source>
        <dbReference type="EMBL" id="MBS0970971.1"/>
    </source>
</evidence>
<dbReference type="RefSeq" id="WP_212589584.1">
    <property type="nucleotide sequence ID" value="NZ_JAERKB010000014.1"/>
</dbReference>
<dbReference type="CDD" id="cd14744">
    <property type="entry name" value="PAAR_CT_2"/>
    <property type="match status" value="1"/>
</dbReference>
<gene>
    <name evidence="1" type="ORF">JK232_18955</name>
</gene>
<reference evidence="2" key="2">
    <citation type="submission" date="2023-07" db="EMBL/GenBank/DDBJ databases">
        <title>Genome-inferred correspondence between phylogeny and metabolic traits in the wild Drosophila gut microbiome.</title>
        <authorList>
            <person name="Bueno E."/>
            <person name="Blow F."/>
            <person name="Douglas A.E."/>
        </authorList>
    </citation>
    <scope>NUCLEOTIDE SEQUENCE [LARGE SCALE GENOMIC DNA]</scope>
    <source>
        <strain evidence="2">JGM97</strain>
    </source>
</reference>